<reference evidence="1 2" key="1">
    <citation type="submission" date="2018-06" db="EMBL/GenBank/DDBJ databases">
        <authorList>
            <consortium name="Pathogen Informatics"/>
            <person name="Doyle S."/>
        </authorList>
    </citation>
    <scope>NUCLEOTIDE SEQUENCE [LARGE SCALE GENOMIC DNA]</scope>
    <source>
        <strain evidence="1 2">NCTC13063</strain>
    </source>
</reference>
<dbReference type="Proteomes" id="UP000255283">
    <property type="component" value="Unassembled WGS sequence"/>
</dbReference>
<sequence>MWKFHFVSKHQMAIALPFPLIMDKGINRAPSIFSRETSGLNDCQTIYSFSASLLAIFTTEGPLAANEQFLTVTSRC</sequence>
<dbReference type="EMBL" id="UGTJ01000001">
    <property type="protein sequence ID" value="SUB79260.1"/>
    <property type="molecule type" value="Genomic_DNA"/>
</dbReference>
<evidence type="ECO:0000313" key="2">
    <source>
        <dbReference type="Proteomes" id="UP000255283"/>
    </source>
</evidence>
<gene>
    <name evidence="1" type="ORF">NCTC13063_00518</name>
</gene>
<accession>A0AAQ1UH33</accession>
<proteinExistence type="predicted"/>
<name>A0AAQ1UH33_9BACT</name>
<dbReference type="AlphaFoldDB" id="A0AAQ1UH33"/>
<organism evidence="1 2">
    <name type="scientific">Segatella buccae</name>
    <dbReference type="NCBI Taxonomy" id="28126"/>
    <lineage>
        <taxon>Bacteria</taxon>
        <taxon>Pseudomonadati</taxon>
        <taxon>Bacteroidota</taxon>
        <taxon>Bacteroidia</taxon>
        <taxon>Bacteroidales</taxon>
        <taxon>Prevotellaceae</taxon>
        <taxon>Segatella</taxon>
    </lineage>
</organism>
<evidence type="ECO:0000313" key="1">
    <source>
        <dbReference type="EMBL" id="SUB79260.1"/>
    </source>
</evidence>
<comment type="caution">
    <text evidence="1">The sequence shown here is derived from an EMBL/GenBank/DDBJ whole genome shotgun (WGS) entry which is preliminary data.</text>
</comment>
<protein>
    <submittedName>
        <fullName evidence="1">Uncharacterized protein</fullName>
    </submittedName>
</protein>